<proteinExistence type="predicted"/>
<organism evidence="2">
    <name type="scientific">bioreactor metagenome</name>
    <dbReference type="NCBI Taxonomy" id="1076179"/>
    <lineage>
        <taxon>unclassified sequences</taxon>
        <taxon>metagenomes</taxon>
        <taxon>ecological metagenomes</taxon>
    </lineage>
</organism>
<keyword evidence="1" id="KW-1133">Transmembrane helix</keyword>
<dbReference type="EMBL" id="VSSQ01006835">
    <property type="protein sequence ID" value="MPM34001.1"/>
    <property type="molecule type" value="Genomic_DNA"/>
</dbReference>
<reference evidence="2" key="1">
    <citation type="submission" date="2019-08" db="EMBL/GenBank/DDBJ databases">
        <authorList>
            <person name="Kucharzyk K."/>
            <person name="Murdoch R.W."/>
            <person name="Higgins S."/>
            <person name="Loffler F."/>
        </authorList>
    </citation>
    <scope>NUCLEOTIDE SEQUENCE</scope>
</reference>
<evidence type="ECO:0000313" key="2">
    <source>
        <dbReference type="EMBL" id="MPM34001.1"/>
    </source>
</evidence>
<protein>
    <submittedName>
        <fullName evidence="2">Uncharacterized protein</fullName>
    </submittedName>
</protein>
<name>A0A644Z1W0_9ZZZZ</name>
<accession>A0A644Z1W0</accession>
<keyword evidence="1" id="KW-0812">Transmembrane</keyword>
<evidence type="ECO:0000256" key="1">
    <source>
        <dbReference type="SAM" id="Phobius"/>
    </source>
</evidence>
<keyword evidence="1" id="KW-0472">Membrane</keyword>
<gene>
    <name evidence="2" type="ORF">SDC9_80582</name>
</gene>
<dbReference type="AlphaFoldDB" id="A0A644Z1W0"/>
<comment type="caution">
    <text evidence="2">The sequence shown here is derived from an EMBL/GenBank/DDBJ whole genome shotgun (WGS) entry which is preliminary data.</text>
</comment>
<sequence length="45" mass="5397">MRTKRKLRIEIGLIKTISEFIFVNILIYPYLFPVTEQLTARQEIT</sequence>
<feature type="transmembrane region" description="Helical" evidence="1">
    <location>
        <begin position="12"/>
        <end position="31"/>
    </location>
</feature>